<dbReference type="AlphaFoldDB" id="A0A2T9ZHE6"/>
<proteinExistence type="predicted"/>
<protein>
    <submittedName>
        <fullName evidence="2">Uncharacterized protein</fullName>
    </submittedName>
</protein>
<organism evidence="2 3">
    <name type="scientific">Smittium megazygosporum</name>
    <dbReference type="NCBI Taxonomy" id="133381"/>
    <lineage>
        <taxon>Eukaryota</taxon>
        <taxon>Fungi</taxon>
        <taxon>Fungi incertae sedis</taxon>
        <taxon>Zoopagomycota</taxon>
        <taxon>Kickxellomycotina</taxon>
        <taxon>Harpellomycetes</taxon>
        <taxon>Harpellales</taxon>
        <taxon>Legeriomycetaceae</taxon>
        <taxon>Smittium</taxon>
    </lineage>
</organism>
<gene>
    <name evidence="2" type="ORF">BB560_001499</name>
</gene>
<feature type="compositionally biased region" description="Basic residues" evidence="1">
    <location>
        <begin position="45"/>
        <end position="60"/>
    </location>
</feature>
<evidence type="ECO:0000313" key="2">
    <source>
        <dbReference type="EMBL" id="PVV04001.1"/>
    </source>
</evidence>
<dbReference type="Proteomes" id="UP000245609">
    <property type="component" value="Unassembled WGS sequence"/>
</dbReference>
<comment type="caution">
    <text evidence="2">The sequence shown here is derived from an EMBL/GenBank/DDBJ whole genome shotgun (WGS) entry which is preliminary data.</text>
</comment>
<keyword evidence="3" id="KW-1185">Reference proteome</keyword>
<sequence>MKNRKDSRNLQNRELFERMNFLYQASSYLSLLPQNTKDSSTPKSQIKKTIRSSRSTRKQKTNIQSPKPGIPKLSLKAGKKILPNLSKPKTEKQDSKTEKTNYTSDTHGNERVVKKAKGNINKAKDLIKEGNGVIKDTVTQGQQEESCASIKPNAKIVKNKKKHKRKTMKKPPKFPLLGKENNLIPLSRFYNKTMLEISRKAVLRL</sequence>
<accession>A0A2T9ZHE6</accession>
<dbReference type="EMBL" id="MBFS01000171">
    <property type="protein sequence ID" value="PVV04001.1"/>
    <property type="molecule type" value="Genomic_DNA"/>
</dbReference>
<reference evidence="2 3" key="1">
    <citation type="journal article" date="2018" name="MBio">
        <title>Comparative Genomics Reveals the Core Gene Toolbox for the Fungus-Insect Symbiosis.</title>
        <authorList>
            <person name="Wang Y."/>
            <person name="Stata M."/>
            <person name="Wang W."/>
            <person name="Stajich J.E."/>
            <person name="White M.M."/>
            <person name="Moncalvo J.M."/>
        </authorList>
    </citation>
    <scope>NUCLEOTIDE SEQUENCE [LARGE SCALE GENOMIC DNA]</scope>
    <source>
        <strain evidence="2 3">SC-DP-2</strain>
    </source>
</reference>
<name>A0A2T9ZHE6_9FUNG</name>
<feature type="compositionally biased region" description="Polar residues" evidence="1">
    <location>
        <begin position="33"/>
        <end position="44"/>
    </location>
</feature>
<feature type="region of interest" description="Disordered" evidence="1">
    <location>
        <begin position="33"/>
        <end position="107"/>
    </location>
</feature>
<feature type="compositionally biased region" description="Basic and acidic residues" evidence="1">
    <location>
        <begin position="88"/>
        <end position="99"/>
    </location>
</feature>
<evidence type="ECO:0000256" key="1">
    <source>
        <dbReference type="SAM" id="MobiDB-lite"/>
    </source>
</evidence>
<evidence type="ECO:0000313" key="3">
    <source>
        <dbReference type="Proteomes" id="UP000245609"/>
    </source>
</evidence>
<dbReference type="OrthoDB" id="128536at2759"/>